<evidence type="ECO:0000313" key="2">
    <source>
        <dbReference type="WBParaSite" id="ES5_v2.g17781.t1"/>
    </source>
</evidence>
<dbReference type="Proteomes" id="UP000887579">
    <property type="component" value="Unplaced"/>
</dbReference>
<protein>
    <submittedName>
        <fullName evidence="2">MACPF domain-containing protein</fullName>
    </submittedName>
</protein>
<reference evidence="2" key="1">
    <citation type="submission" date="2022-11" db="UniProtKB">
        <authorList>
            <consortium name="WormBaseParasite"/>
        </authorList>
    </citation>
    <scope>IDENTIFICATION</scope>
</reference>
<sequence length="527" mass="61281">MFGDIYDARTNSFPKMRVFKKDLTKSQITVESIPSSDFKFSSGTLQSEKINAWEIGGELKLGILCEKVDLIGPAKFMKNKSSGRNIVEYSYILKTKTKEESINWRSDELKKYYNFKGIENYGTHMVVGIQYGGNAVVTLSYEMEKNEDFQEIQDQLKGQFSAFPHVTGDVIIKKTTRKIINTSKMTVTYLADVTGDSPTTIEEAKIFMQTMGTRLTEYNDGKGVKIAYELVPLQVVSKFLDIPIEGNKPYSALSEQDVLGISQILEKMEIQKEKFNKCVQNLDENKDFFTKFDQQKLETTKKEVTVKFIDVRSDINEMVMLFHNNNLSIKDSCDTLTKNVDELDTIIEAAIKDFNPMNIKVDFIKESNTRHVKYIYDEREYAKYKLKDKILNIGLYSIQSPFFKLFKMFIYECDSHYENNILNKLKKVFRAHRIYILVDTDILQSFFTNELKSALVNVSTKILEHFPEYPLYKYETEKGYELYISILDLNVNELTADIREKMLGAFDRFQISIYEKKHFTKLQQLEN</sequence>
<proteinExistence type="predicted"/>
<organism evidence="1 2">
    <name type="scientific">Panagrolaimus sp. ES5</name>
    <dbReference type="NCBI Taxonomy" id="591445"/>
    <lineage>
        <taxon>Eukaryota</taxon>
        <taxon>Metazoa</taxon>
        <taxon>Ecdysozoa</taxon>
        <taxon>Nematoda</taxon>
        <taxon>Chromadorea</taxon>
        <taxon>Rhabditida</taxon>
        <taxon>Tylenchina</taxon>
        <taxon>Panagrolaimomorpha</taxon>
        <taxon>Panagrolaimoidea</taxon>
        <taxon>Panagrolaimidae</taxon>
        <taxon>Panagrolaimus</taxon>
    </lineage>
</organism>
<name>A0AC34FK88_9BILA</name>
<dbReference type="WBParaSite" id="ES5_v2.g17781.t1">
    <property type="protein sequence ID" value="ES5_v2.g17781.t1"/>
    <property type="gene ID" value="ES5_v2.g17781"/>
</dbReference>
<accession>A0AC34FK88</accession>
<evidence type="ECO:0000313" key="1">
    <source>
        <dbReference type="Proteomes" id="UP000887579"/>
    </source>
</evidence>